<accession>A0AAD1XF06</accession>
<keyword evidence="3" id="KW-1185">Reference proteome</keyword>
<evidence type="ECO:0000313" key="2">
    <source>
        <dbReference type="EMBL" id="CAI2369553.1"/>
    </source>
</evidence>
<name>A0AAD1XF06_EUPCR</name>
<organism evidence="2 3">
    <name type="scientific">Euplotes crassus</name>
    <dbReference type="NCBI Taxonomy" id="5936"/>
    <lineage>
        <taxon>Eukaryota</taxon>
        <taxon>Sar</taxon>
        <taxon>Alveolata</taxon>
        <taxon>Ciliophora</taxon>
        <taxon>Intramacronucleata</taxon>
        <taxon>Spirotrichea</taxon>
        <taxon>Hypotrichia</taxon>
        <taxon>Euplotida</taxon>
        <taxon>Euplotidae</taxon>
        <taxon>Moneuplotes</taxon>
    </lineage>
</organism>
<dbReference type="AlphaFoldDB" id="A0AAD1XF06"/>
<sequence length="60" mass="7014">MRLVLTLLLISIICALFWYFLNSTLNLLLLIKMEFWRKKRACIKAGNPRGNSNGKTMKKK</sequence>
<evidence type="ECO:0000256" key="1">
    <source>
        <dbReference type="SAM" id="Phobius"/>
    </source>
</evidence>
<gene>
    <name evidence="2" type="ORF">ECRASSUSDP1_LOCUS10854</name>
</gene>
<keyword evidence="1" id="KW-0472">Membrane</keyword>
<reference evidence="2" key="1">
    <citation type="submission" date="2023-07" db="EMBL/GenBank/DDBJ databases">
        <authorList>
            <consortium name="AG Swart"/>
            <person name="Singh M."/>
            <person name="Singh A."/>
            <person name="Seah K."/>
            <person name="Emmerich C."/>
        </authorList>
    </citation>
    <scope>NUCLEOTIDE SEQUENCE</scope>
    <source>
        <strain evidence="2">DP1</strain>
    </source>
</reference>
<evidence type="ECO:0000313" key="3">
    <source>
        <dbReference type="Proteomes" id="UP001295684"/>
    </source>
</evidence>
<proteinExistence type="predicted"/>
<protein>
    <submittedName>
        <fullName evidence="2">Uncharacterized protein</fullName>
    </submittedName>
</protein>
<feature type="transmembrane region" description="Helical" evidence="1">
    <location>
        <begin position="6"/>
        <end position="31"/>
    </location>
</feature>
<comment type="caution">
    <text evidence="2">The sequence shown here is derived from an EMBL/GenBank/DDBJ whole genome shotgun (WGS) entry which is preliminary data.</text>
</comment>
<dbReference type="EMBL" id="CAMPGE010010706">
    <property type="protein sequence ID" value="CAI2369553.1"/>
    <property type="molecule type" value="Genomic_DNA"/>
</dbReference>
<dbReference type="Proteomes" id="UP001295684">
    <property type="component" value="Unassembled WGS sequence"/>
</dbReference>
<keyword evidence="1" id="KW-0812">Transmembrane</keyword>
<keyword evidence="1" id="KW-1133">Transmembrane helix</keyword>